<proteinExistence type="predicted"/>
<accession>K0SXC1</accession>
<organism evidence="1 2">
    <name type="scientific">Thalassiosira oceanica</name>
    <name type="common">Marine diatom</name>
    <dbReference type="NCBI Taxonomy" id="159749"/>
    <lineage>
        <taxon>Eukaryota</taxon>
        <taxon>Sar</taxon>
        <taxon>Stramenopiles</taxon>
        <taxon>Ochrophyta</taxon>
        <taxon>Bacillariophyta</taxon>
        <taxon>Coscinodiscophyceae</taxon>
        <taxon>Thalassiosirophycidae</taxon>
        <taxon>Thalassiosirales</taxon>
        <taxon>Thalassiosiraceae</taxon>
        <taxon>Thalassiosira</taxon>
    </lineage>
</organism>
<dbReference type="AlphaFoldDB" id="K0SXC1"/>
<feature type="non-terminal residue" evidence="1">
    <location>
        <position position="1"/>
    </location>
</feature>
<dbReference type="Proteomes" id="UP000266841">
    <property type="component" value="Unassembled WGS sequence"/>
</dbReference>
<evidence type="ECO:0000313" key="2">
    <source>
        <dbReference type="Proteomes" id="UP000266841"/>
    </source>
</evidence>
<keyword evidence="2" id="KW-1185">Reference proteome</keyword>
<protein>
    <submittedName>
        <fullName evidence="1">Uncharacterized protein</fullName>
    </submittedName>
</protein>
<sequence length="80" mass="8686">TFKGKTGVSTQASRSKAISVQMPSVPLGAIMKALTALSARRCDWGLISHVGIEKRCEHEYLTAAARPLNGNEYLTPRQTN</sequence>
<reference evidence="1 2" key="1">
    <citation type="journal article" date="2012" name="Genome Biol.">
        <title>Genome and low-iron response of an oceanic diatom adapted to chronic iron limitation.</title>
        <authorList>
            <person name="Lommer M."/>
            <person name="Specht M."/>
            <person name="Roy A.S."/>
            <person name="Kraemer L."/>
            <person name="Andreson R."/>
            <person name="Gutowska M.A."/>
            <person name="Wolf J."/>
            <person name="Bergner S.V."/>
            <person name="Schilhabel M.B."/>
            <person name="Klostermeier U.C."/>
            <person name="Beiko R.G."/>
            <person name="Rosenstiel P."/>
            <person name="Hippler M."/>
            <person name="Laroche J."/>
        </authorList>
    </citation>
    <scope>NUCLEOTIDE SEQUENCE [LARGE SCALE GENOMIC DNA]</scope>
    <source>
        <strain evidence="1 2">CCMP1005</strain>
    </source>
</reference>
<dbReference type="EMBL" id="AGNL01018556">
    <property type="protein sequence ID" value="EJK62892.1"/>
    <property type="molecule type" value="Genomic_DNA"/>
</dbReference>
<gene>
    <name evidence="1" type="ORF">THAOC_16475</name>
</gene>
<comment type="caution">
    <text evidence="1">The sequence shown here is derived from an EMBL/GenBank/DDBJ whole genome shotgun (WGS) entry which is preliminary data.</text>
</comment>
<evidence type="ECO:0000313" key="1">
    <source>
        <dbReference type="EMBL" id="EJK62892.1"/>
    </source>
</evidence>
<name>K0SXC1_THAOC</name>